<evidence type="ECO:0000313" key="1">
    <source>
        <dbReference type="EMBL" id="GFO07739.1"/>
    </source>
</evidence>
<protein>
    <submittedName>
        <fullName evidence="1">Uncharacterized protein</fullName>
    </submittedName>
</protein>
<keyword evidence="2" id="KW-1185">Reference proteome</keyword>
<dbReference type="AlphaFoldDB" id="A0AAV4ANF8"/>
<accession>A0AAV4ANF8</accession>
<dbReference type="EMBL" id="BLXT01003909">
    <property type="protein sequence ID" value="GFO07739.1"/>
    <property type="molecule type" value="Genomic_DNA"/>
</dbReference>
<gene>
    <name evidence="1" type="ORF">PoB_003424400</name>
</gene>
<proteinExistence type="predicted"/>
<organism evidence="1 2">
    <name type="scientific">Plakobranchus ocellatus</name>
    <dbReference type="NCBI Taxonomy" id="259542"/>
    <lineage>
        <taxon>Eukaryota</taxon>
        <taxon>Metazoa</taxon>
        <taxon>Spiralia</taxon>
        <taxon>Lophotrochozoa</taxon>
        <taxon>Mollusca</taxon>
        <taxon>Gastropoda</taxon>
        <taxon>Heterobranchia</taxon>
        <taxon>Euthyneura</taxon>
        <taxon>Panpulmonata</taxon>
        <taxon>Sacoglossa</taxon>
        <taxon>Placobranchoidea</taxon>
        <taxon>Plakobranchidae</taxon>
        <taxon>Plakobranchus</taxon>
    </lineage>
</organism>
<comment type="caution">
    <text evidence="1">The sequence shown here is derived from an EMBL/GenBank/DDBJ whole genome shotgun (WGS) entry which is preliminary data.</text>
</comment>
<sequence>MNRRVINRTRPPGNFIDKEKDSHKIKRVRRLDRNQIRRLREARPWLAMERIRMPLRHTNLQPELLGAESSSRSMWEVQARALEFIEALGTCFQLS</sequence>
<reference evidence="1 2" key="1">
    <citation type="journal article" date="2021" name="Elife">
        <title>Chloroplast acquisition without the gene transfer in kleptoplastic sea slugs, Plakobranchus ocellatus.</title>
        <authorList>
            <person name="Maeda T."/>
            <person name="Takahashi S."/>
            <person name="Yoshida T."/>
            <person name="Shimamura S."/>
            <person name="Takaki Y."/>
            <person name="Nagai Y."/>
            <person name="Toyoda A."/>
            <person name="Suzuki Y."/>
            <person name="Arimoto A."/>
            <person name="Ishii H."/>
            <person name="Satoh N."/>
            <person name="Nishiyama T."/>
            <person name="Hasebe M."/>
            <person name="Maruyama T."/>
            <person name="Minagawa J."/>
            <person name="Obokata J."/>
            <person name="Shigenobu S."/>
        </authorList>
    </citation>
    <scope>NUCLEOTIDE SEQUENCE [LARGE SCALE GENOMIC DNA]</scope>
</reference>
<name>A0AAV4ANF8_9GAST</name>
<dbReference type="Proteomes" id="UP000735302">
    <property type="component" value="Unassembled WGS sequence"/>
</dbReference>
<evidence type="ECO:0000313" key="2">
    <source>
        <dbReference type="Proteomes" id="UP000735302"/>
    </source>
</evidence>